<evidence type="ECO:0000313" key="3">
    <source>
        <dbReference type="EMBL" id="KAK7402872.1"/>
    </source>
</evidence>
<evidence type="ECO:0000259" key="2">
    <source>
        <dbReference type="Pfam" id="PF22664"/>
    </source>
</evidence>
<dbReference type="PANTHER" id="PTHR31896">
    <property type="entry name" value="FAMILY REGULATORY PROTEIN, PUTATIVE (AFU_ORTHOLOGUE AFUA_3G14730)-RELATED"/>
    <property type="match status" value="1"/>
</dbReference>
<evidence type="ECO:0000313" key="4">
    <source>
        <dbReference type="Proteomes" id="UP001498476"/>
    </source>
</evidence>
<dbReference type="PANTHER" id="PTHR31896:SF64">
    <property type="entry name" value="TRICHOTHECENE 3-O-ACETYLTRANSFERASE"/>
    <property type="match status" value="1"/>
</dbReference>
<proteinExistence type="predicted"/>
<feature type="domain" description="Trichothecene 3-O-acetyltransferase-like N-terminal" evidence="2">
    <location>
        <begin position="28"/>
        <end position="184"/>
    </location>
</feature>
<sequence>MCATTASTTDSALDVELDILGQQPLMRIYTQICFCFPVPDPSAYPTVITTLKNGLERLSESFPWMAGQVVNEPTDDGGSGIFKIKALDKTPRLVIKDLRDDPGAPTWDGLKSADFPMRMLDENVIAPRTTLPGGPGYDPSDPDPVVLLQANYIDGGLILTINGQHGTMDMTGQGEVIRLLSKACGNEHFTGEELTVGNLPCKNVIPFLDETYAPGSELDNQIVRPAPQLPLDTKPSRPPTPPTATWEYFSFSPSSLSTLKAEASKSVDASKGFVSTDDSLSALIWQCVTRARLPRLNPTDETTFSRAIDVRSLVGAPKAYPGLVQNMTYNRSTLQQLVDEPLGVVASKLRAELEPSSLLYRTRGLATVMDRSPDKSIFNVSAKVNPSADVMLSSWAKVNCYDLDFNFGLGKPESVRRPRFNPFECLMYLMPKRSDGEISLGISLRGEDMERLKADEEFTKYGRYIG</sequence>
<protein>
    <recommendedName>
        <fullName evidence="2">Trichothecene 3-O-acetyltransferase-like N-terminal domain-containing protein</fullName>
    </recommendedName>
</protein>
<name>A0ABR1GM71_9HYPO</name>
<organism evidence="3 4">
    <name type="scientific">Neonectria punicea</name>
    <dbReference type="NCBI Taxonomy" id="979145"/>
    <lineage>
        <taxon>Eukaryota</taxon>
        <taxon>Fungi</taxon>
        <taxon>Dikarya</taxon>
        <taxon>Ascomycota</taxon>
        <taxon>Pezizomycotina</taxon>
        <taxon>Sordariomycetes</taxon>
        <taxon>Hypocreomycetidae</taxon>
        <taxon>Hypocreales</taxon>
        <taxon>Nectriaceae</taxon>
        <taxon>Neonectria</taxon>
    </lineage>
</organism>
<dbReference type="InterPro" id="IPR054710">
    <property type="entry name" value="Tri101-like_N"/>
</dbReference>
<dbReference type="EMBL" id="JAZAVJ010000276">
    <property type="protein sequence ID" value="KAK7402872.1"/>
    <property type="molecule type" value="Genomic_DNA"/>
</dbReference>
<dbReference type="Gene3D" id="3.30.559.10">
    <property type="entry name" value="Chloramphenicol acetyltransferase-like domain"/>
    <property type="match status" value="2"/>
</dbReference>
<reference evidence="3 4" key="1">
    <citation type="journal article" date="2025" name="Microbiol. Resour. Announc.">
        <title>Draft genome sequences for Neonectria magnoliae and Neonectria punicea, canker pathogens of Liriodendron tulipifera and Acer saccharum in West Virginia.</title>
        <authorList>
            <person name="Petronek H.M."/>
            <person name="Kasson M.T."/>
            <person name="Metheny A.M."/>
            <person name="Stauder C.M."/>
            <person name="Lovett B."/>
            <person name="Lynch S.C."/>
            <person name="Garnas J.R."/>
            <person name="Kasson L.R."/>
            <person name="Stajich J.E."/>
        </authorList>
    </citation>
    <scope>NUCLEOTIDE SEQUENCE [LARGE SCALE GENOMIC DNA]</scope>
    <source>
        <strain evidence="3 4">NRRL 64653</strain>
    </source>
</reference>
<dbReference type="Proteomes" id="UP001498476">
    <property type="component" value="Unassembled WGS sequence"/>
</dbReference>
<accession>A0ABR1GM71</accession>
<keyword evidence="1" id="KW-0808">Transferase</keyword>
<dbReference type="Pfam" id="PF22664">
    <property type="entry name" value="TRI-like_N"/>
    <property type="match status" value="1"/>
</dbReference>
<comment type="caution">
    <text evidence="3">The sequence shown here is derived from an EMBL/GenBank/DDBJ whole genome shotgun (WGS) entry which is preliminary data.</text>
</comment>
<dbReference type="InterPro" id="IPR023213">
    <property type="entry name" value="CAT-like_dom_sf"/>
</dbReference>
<keyword evidence="4" id="KW-1185">Reference proteome</keyword>
<gene>
    <name evidence="3" type="ORF">QQX98_011357</name>
</gene>
<evidence type="ECO:0000256" key="1">
    <source>
        <dbReference type="ARBA" id="ARBA00022679"/>
    </source>
</evidence>
<dbReference type="InterPro" id="IPR051283">
    <property type="entry name" value="Sec_Metabolite_Acyltrans"/>
</dbReference>